<evidence type="ECO:0000313" key="1">
    <source>
        <dbReference type="EMBL" id="ABF70942.1"/>
    </source>
</evidence>
<organism evidence="1">
    <name type="scientific">Zea mays subsp. mays</name>
    <name type="common">maize</name>
    <dbReference type="NCBI Taxonomy" id="381124"/>
    <lineage>
        <taxon>Eukaryota</taxon>
        <taxon>Viridiplantae</taxon>
        <taxon>Streptophyta</taxon>
        <taxon>Embryophyta</taxon>
        <taxon>Tracheophyta</taxon>
        <taxon>Spermatophyta</taxon>
        <taxon>Magnoliopsida</taxon>
        <taxon>Liliopsida</taxon>
        <taxon>Poales</taxon>
        <taxon>Poaceae</taxon>
        <taxon>PACMAD clade</taxon>
        <taxon>Panicoideae</taxon>
        <taxon>Andropogonodae</taxon>
        <taxon>Andropogoneae</taxon>
        <taxon>Tripsacinae</taxon>
        <taxon>Zea</taxon>
    </lineage>
</organism>
<sequence length="101" mass="11609">MPADVQIRCISLTTKGKARRRGGRVRKTLSEIDLFFIEKEEGRGDSSLPSGFACRRSNKEFRLGPGKRWQQHKERGPCSCCARPLSSRFGIYYNTKEKKRT</sequence>
<dbReference type="EMBL" id="DQ645536">
    <property type="protein sequence ID" value="ABF70942.1"/>
    <property type="molecule type" value="Genomic_DNA"/>
</dbReference>
<accession>Q195L1</accession>
<geneLocation type="mitochondrion" evidence="1"/>
<proteinExistence type="predicted"/>
<name>Q195L1_MAIZE</name>
<keyword evidence="1" id="KW-0496">Mitochondrion</keyword>
<protein>
    <submittedName>
        <fullName evidence="1">Uncharacterized protein orf101-c</fullName>
    </submittedName>
</protein>
<reference evidence="1" key="1">
    <citation type="journal article" date="2007" name="Genetics">
        <title>Comparisons among two fertile and three male-sterile mitochondrial genomes of maize.</title>
        <authorList>
            <person name="Allen J.O."/>
            <person name="Fauron C.M."/>
            <person name="Minx P."/>
            <person name="Roark L."/>
            <person name="Oddiraju S."/>
            <person name="Lin G.N."/>
            <person name="Meyer L."/>
            <person name="Sun H."/>
            <person name="Kim K."/>
            <person name="Wang C."/>
            <person name="Du F."/>
            <person name="Xu D."/>
            <person name="Gibson M."/>
            <person name="Cifrese J."/>
            <person name="Clifton S.W."/>
            <person name="Newton K.J."/>
        </authorList>
    </citation>
    <scope>NUCLEOTIDE SEQUENCE</scope>
</reference>
<dbReference type="AlphaFoldDB" id="Q195L1"/>
<gene>
    <name evidence="1" type="primary">orf101-c</name>
</gene>